<dbReference type="EMBL" id="JABCLD010001111">
    <property type="protein sequence ID" value="NMU26388.1"/>
    <property type="molecule type" value="Genomic_DNA"/>
</dbReference>
<accession>A0A7Y0X610</accession>
<reference evidence="2 3" key="1">
    <citation type="submission" date="2020-04" db="EMBL/GenBank/DDBJ databases">
        <title>Whole-genome sequencing of Vibrio spp. from China reveals different genetic environments of blaCTX-M-14 among diverse lineages.</title>
        <authorList>
            <person name="Zheng Z."/>
            <person name="Ye L."/>
            <person name="Chen S."/>
        </authorList>
    </citation>
    <scope>NUCLEOTIDE SEQUENCE [LARGE SCALE GENOMIC DNA]</scope>
    <source>
        <strain evidence="2 3">Vb0574</strain>
    </source>
</reference>
<gene>
    <name evidence="2" type="ORF">HKB21_12225</name>
</gene>
<protein>
    <submittedName>
        <fullName evidence="2">Head completion/stabilization protein</fullName>
    </submittedName>
</protein>
<sequence length="139" mass="15368">MSFGGKSDQTNNYAIPGDGWPDLSTDEFRALRRIPHTFNVDSMKAAVTIASLDIQKKLKSLVIDGKPPSFSFAETMLYKRSVYGLAHTELLPEFATQDRRDAGSNTAIDEKNQTDRFLEQSNKDVAKLLGESANGIDVI</sequence>
<comment type="caution">
    <text evidence="2">The sequence shown here is derived from an EMBL/GenBank/DDBJ whole genome shotgun (WGS) entry which is preliminary data.</text>
</comment>
<name>A0A7Y0X610_VIBPH</name>
<evidence type="ECO:0000313" key="2">
    <source>
        <dbReference type="EMBL" id="NMU26388.1"/>
    </source>
</evidence>
<organism evidence="2 3">
    <name type="scientific">Vibrio parahaemolyticus</name>
    <dbReference type="NCBI Taxonomy" id="670"/>
    <lineage>
        <taxon>Bacteria</taxon>
        <taxon>Pseudomonadati</taxon>
        <taxon>Pseudomonadota</taxon>
        <taxon>Gammaproteobacteria</taxon>
        <taxon>Vibrionales</taxon>
        <taxon>Vibrionaceae</taxon>
        <taxon>Vibrio</taxon>
    </lineage>
</organism>
<dbReference type="InterPro" id="IPR009225">
    <property type="entry name" value="Phage_head_completion_GpL"/>
</dbReference>
<evidence type="ECO:0000256" key="1">
    <source>
        <dbReference type="SAM" id="MobiDB-lite"/>
    </source>
</evidence>
<dbReference type="Proteomes" id="UP000555836">
    <property type="component" value="Unassembled WGS sequence"/>
</dbReference>
<proteinExistence type="predicted"/>
<dbReference type="AlphaFoldDB" id="A0A7Y0X610"/>
<dbReference type="Pfam" id="PF05926">
    <property type="entry name" value="Phage_GPL"/>
    <property type="match status" value="1"/>
</dbReference>
<dbReference type="RefSeq" id="WP_025558387.1">
    <property type="nucleotide sequence ID" value="NZ_CP009983.1"/>
</dbReference>
<feature type="region of interest" description="Disordered" evidence="1">
    <location>
        <begin position="97"/>
        <end position="116"/>
    </location>
</feature>
<evidence type="ECO:0000313" key="3">
    <source>
        <dbReference type="Proteomes" id="UP000555836"/>
    </source>
</evidence>